<keyword evidence="3" id="KW-1185">Reference proteome</keyword>
<dbReference type="GO" id="GO:0006506">
    <property type="term" value="P:GPI anchor biosynthetic process"/>
    <property type="evidence" value="ECO:0007669"/>
    <property type="project" value="InterPro"/>
</dbReference>
<feature type="transmembrane region" description="Helical" evidence="1">
    <location>
        <begin position="540"/>
        <end position="559"/>
    </location>
</feature>
<name>A0A504YEC0_FASGI</name>
<protein>
    <recommendedName>
        <fullName evidence="4">Phosphatidylinositol N-acetylglucosaminyltransferase subunit Q</fullName>
    </recommendedName>
</protein>
<accession>A0A504YEC0</accession>
<evidence type="ECO:0008006" key="4">
    <source>
        <dbReference type="Google" id="ProtNLM"/>
    </source>
</evidence>
<dbReference type="AlphaFoldDB" id="A0A504YEC0"/>
<feature type="transmembrane region" description="Helical" evidence="1">
    <location>
        <begin position="667"/>
        <end position="689"/>
    </location>
</feature>
<dbReference type="Pfam" id="PF05024">
    <property type="entry name" value="Gpi1"/>
    <property type="match status" value="2"/>
</dbReference>
<evidence type="ECO:0000313" key="3">
    <source>
        <dbReference type="Proteomes" id="UP000316759"/>
    </source>
</evidence>
<feature type="transmembrane region" description="Helical" evidence="1">
    <location>
        <begin position="483"/>
        <end position="503"/>
    </location>
</feature>
<keyword evidence="1" id="KW-1133">Transmembrane helix</keyword>
<dbReference type="GO" id="GO:0005783">
    <property type="term" value="C:endoplasmic reticulum"/>
    <property type="evidence" value="ECO:0007669"/>
    <property type="project" value="TreeGrafter"/>
</dbReference>
<evidence type="ECO:0000313" key="2">
    <source>
        <dbReference type="EMBL" id="TPP56370.1"/>
    </source>
</evidence>
<dbReference type="GO" id="GO:0016020">
    <property type="term" value="C:membrane"/>
    <property type="evidence" value="ECO:0007669"/>
    <property type="project" value="InterPro"/>
</dbReference>
<keyword evidence="1" id="KW-0812">Transmembrane</keyword>
<dbReference type="PANTHER" id="PTHR21329">
    <property type="entry name" value="PHOSPHATIDYLINOSITOL N-ACETYLGLUCOSAMINYLTRANSFERASE SUBUNIT Q-RELATED"/>
    <property type="match status" value="1"/>
</dbReference>
<comment type="caution">
    <text evidence="2">The sequence shown here is derived from an EMBL/GenBank/DDBJ whole genome shotgun (WGS) entry which is preliminary data.</text>
</comment>
<feature type="transmembrane region" description="Helical" evidence="1">
    <location>
        <begin position="445"/>
        <end position="471"/>
    </location>
</feature>
<sequence length="757" mass="84585">MLNPVVTDRSPSGQKTLPHIVLVFSIVRSCGSNLVNSVDVVSQIARDNGLSVGRLTGTVRCLFSDCRNSKSTPELDCDCVTRSALLSSLWIEFRCDVLIRLRRFHFAAMLDQQMASGSKTVTNHEIDNPPDWDQLVRSERTILIDCLGPYLTTLTLNLTDFPVDLKHLRGVEQGAFFNTDAFKLRLNFLATLCNPVTSITRRLVRSSHTLSLLRFHLQRDGYSLRLRGLIPGSLNPGNELFGIPRTLLTWIVHGAYKIRATGSSADATHHARPVPCPVTANATLTLLSALQILFLLLSLLTPLHLVRSPVTLTPVVGKASEQVNCTGFLSSYFQIDLPTKSAWPDWMIINEIDCTRVPTFGWFFVNTSETGGFVMPSDPPPVLSPLELKRNWSVGSRAPCGFFATWNEWIEFTTCELTRLLIWLESGEPAGLKINLHLARLMGHFFLYHILAWRTYCGFLIHMAGLAVGVVQYFTEVQSVDTVFYASLVTSACLMLGTLHVTCTHPSAARCVSSWAVFITYVSTVLRLTGALILCLLLDLINLLALHLTTFYVYTIHLLKLQCRTIGAAWRLCRSGSKWNPLRSRVDTVPDMYVGPKIFALTRSRPGRKHIHTRMTVPDSGEYDVHLDRLFVATLLGLGVSLCLLPTTLAFYVVFSAVRLFIVLVRNGLRVCALFILDVPVSALFAWLLHSDLSRTELAMVVPPLAPTSFPLTRLKLIRPPLTKAYEENRFLQNRELFGTCFSLNSLIRRLLTASEI</sequence>
<dbReference type="OrthoDB" id="70250at2759"/>
<dbReference type="InterPro" id="IPR007720">
    <property type="entry name" value="PigQ/GPI1"/>
</dbReference>
<keyword evidence="1" id="KW-0472">Membrane</keyword>
<reference evidence="2 3" key="1">
    <citation type="submission" date="2019-04" db="EMBL/GenBank/DDBJ databases">
        <title>Annotation for the trematode Fasciola gigantica.</title>
        <authorList>
            <person name="Choi Y.-J."/>
        </authorList>
    </citation>
    <scope>NUCLEOTIDE SEQUENCE [LARGE SCALE GENOMIC DNA]</scope>
    <source>
        <strain evidence="2">Uganda_cow_1</strain>
    </source>
</reference>
<dbReference type="Proteomes" id="UP000316759">
    <property type="component" value="Unassembled WGS sequence"/>
</dbReference>
<dbReference type="PANTHER" id="PTHR21329:SF3">
    <property type="entry name" value="PHOSPHATIDYLINOSITOL N-ACETYLGLUCOSAMINYLTRANSFERASE SUBUNIT Q"/>
    <property type="match status" value="1"/>
</dbReference>
<proteinExistence type="predicted"/>
<feature type="transmembrane region" description="Helical" evidence="1">
    <location>
        <begin position="515"/>
        <end position="534"/>
    </location>
</feature>
<gene>
    <name evidence="2" type="ORF">FGIG_08931</name>
</gene>
<evidence type="ECO:0000256" key="1">
    <source>
        <dbReference type="SAM" id="Phobius"/>
    </source>
</evidence>
<dbReference type="EMBL" id="SUNJ01014613">
    <property type="protein sequence ID" value="TPP56370.1"/>
    <property type="molecule type" value="Genomic_DNA"/>
</dbReference>
<dbReference type="STRING" id="46835.A0A504YEC0"/>
<feature type="transmembrane region" description="Helical" evidence="1">
    <location>
        <begin position="630"/>
        <end position="655"/>
    </location>
</feature>
<organism evidence="2 3">
    <name type="scientific">Fasciola gigantica</name>
    <name type="common">Giant liver fluke</name>
    <dbReference type="NCBI Taxonomy" id="46835"/>
    <lineage>
        <taxon>Eukaryota</taxon>
        <taxon>Metazoa</taxon>
        <taxon>Spiralia</taxon>
        <taxon>Lophotrochozoa</taxon>
        <taxon>Platyhelminthes</taxon>
        <taxon>Trematoda</taxon>
        <taxon>Digenea</taxon>
        <taxon>Plagiorchiida</taxon>
        <taxon>Echinostomata</taxon>
        <taxon>Echinostomatoidea</taxon>
        <taxon>Fasciolidae</taxon>
        <taxon>Fasciola</taxon>
    </lineage>
</organism>